<feature type="region of interest" description="Disordered" evidence="1">
    <location>
        <begin position="283"/>
        <end position="304"/>
    </location>
</feature>
<feature type="compositionally biased region" description="Polar residues" evidence="1">
    <location>
        <begin position="381"/>
        <end position="396"/>
    </location>
</feature>
<feature type="compositionally biased region" description="Acidic residues" evidence="1">
    <location>
        <begin position="216"/>
        <end position="226"/>
    </location>
</feature>
<dbReference type="HOGENOM" id="CLU_339668_0_0_1"/>
<protein>
    <submittedName>
        <fullName evidence="2">Uncharacterized protein</fullName>
    </submittedName>
</protein>
<proteinExistence type="predicted"/>
<dbReference type="RefSeq" id="XP_002293556.1">
    <property type="nucleotide sequence ID" value="XM_002293520.1"/>
</dbReference>
<dbReference type="InParanoid" id="B8CBC1"/>
<dbReference type="KEGG" id="tps:THAPSDRAFT_24649"/>
<gene>
    <name evidence="2" type="ORF">THAPSDRAFT_24649</name>
</gene>
<evidence type="ECO:0000313" key="2">
    <source>
        <dbReference type="EMBL" id="EED89292.1"/>
    </source>
</evidence>
<dbReference type="AlphaFoldDB" id="B8CBC1"/>
<feature type="compositionally biased region" description="Acidic residues" evidence="1">
    <location>
        <begin position="254"/>
        <end position="265"/>
    </location>
</feature>
<dbReference type="PaxDb" id="35128-Thaps24649"/>
<dbReference type="EMBL" id="CM000648">
    <property type="protein sequence ID" value="EED89292.1"/>
    <property type="molecule type" value="Genomic_DNA"/>
</dbReference>
<accession>B8CBC1</accession>
<feature type="region of interest" description="Disordered" evidence="1">
    <location>
        <begin position="213"/>
        <end position="265"/>
    </location>
</feature>
<reference evidence="2 3" key="1">
    <citation type="journal article" date="2004" name="Science">
        <title>The genome of the diatom Thalassiosira pseudonana: ecology, evolution, and metabolism.</title>
        <authorList>
            <person name="Armbrust E.V."/>
            <person name="Berges J.A."/>
            <person name="Bowler C."/>
            <person name="Green B.R."/>
            <person name="Martinez D."/>
            <person name="Putnam N.H."/>
            <person name="Zhou S."/>
            <person name="Allen A.E."/>
            <person name="Apt K.E."/>
            <person name="Bechner M."/>
            <person name="Brzezinski M.A."/>
            <person name="Chaal B.K."/>
            <person name="Chiovitti A."/>
            <person name="Davis A.K."/>
            <person name="Demarest M.S."/>
            <person name="Detter J.C."/>
            <person name="Glavina T."/>
            <person name="Goodstein D."/>
            <person name="Hadi M.Z."/>
            <person name="Hellsten U."/>
            <person name="Hildebrand M."/>
            <person name="Jenkins B.D."/>
            <person name="Jurka J."/>
            <person name="Kapitonov V.V."/>
            <person name="Kroger N."/>
            <person name="Lau W.W."/>
            <person name="Lane T.W."/>
            <person name="Larimer F.W."/>
            <person name="Lippmeier J.C."/>
            <person name="Lucas S."/>
            <person name="Medina M."/>
            <person name="Montsant A."/>
            <person name="Obornik M."/>
            <person name="Parker M.S."/>
            <person name="Palenik B."/>
            <person name="Pazour G.J."/>
            <person name="Richardson P.M."/>
            <person name="Rynearson T.A."/>
            <person name="Saito M.A."/>
            <person name="Schwartz D.C."/>
            <person name="Thamatrakoln K."/>
            <person name="Valentin K."/>
            <person name="Vardi A."/>
            <person name="Wilkerson F.P."/>
            <person name="Rokhsar D.S."/>
        </authorList>
    </citation>
    <scope>NUCLEOTIDE SEQUENCE [LARGE SCALE GENOMIC DNA]</scope>
    <source>
        <strain evidence="2 3">CCMP1335</strain>
    </source>
</reference>
<keyword evidence="3" id="KW-1185">Reference proteome</keyword>
<evidence type="ECO:0000256" key="1">
    <source>
        <dbReference type="SAM" id="MobiDB-lite"/>
    </source>
</evidence>
<evidence type="ECO:0000313" key="3">
    <source>
        <dbReference type="Proteomes" id="UP000001449"/>
    </source>
</evidence>
<name>B8CBC1_THAPS</name>
<organism evidence="2 3">
    <name type="scientific">Thalassiosira pseudonana</name>
    <name type="common">Marine diatom</name>
    <name type="synonym">Cyclotella nana</name>
    <dbReference type="NCBI Taxonomy" id="35128"/>
    <lineage>
        <taxon>Eukaryota</taxon>
        <taxon>Sar</taxon>
        <taxon>Stramenopiles</taxon>
        <taxon>Ochrophyta</taxon>
        <taxon>Bacillariophyta</taxon>
        <taxon>Coscinodiscophyceae</taxon>
        <taxon>Thalassiosirophycidae</taxon>
        <taxon>Thalassiosirales</taxon>
        <taxon>Thalassiosiraceae</taxon>
        <taxon>Thalassiosira</taxon>
    </lineage>
</organism>
<dbReference type="GeneID" id="7445755"/>
<sequence>MNTDEDHSHFFSIIQQLPSSTYDEDNRSVDSSINPFAFDICGLESLDEEVEDYSVQPLRAKNNRMHSEDHADEQSVDIIEQALNSTAATSSSAATSFAQKKPTKERVDIKKLYQAKFGKPIDPMTVHPQHDVSSNDVANNYYDYVNVITNKKSRKQRLVAAMKGKKKGWCELDETKAEISNMVEQILQTQTQPLPRTETKAEQILKQRRRIVSFDDREEEESEYDAESTKAGTHYNGEEEESEYDAESTKAGTVDEEDFNDDDDSGIESVEFCVIQKPSFELDGSPKDVEFPATPVSKNSTRKLSSSKKFWRRSSAKKSGKDVVATIPEETIVEEKEDASAEKVDPTTDCSGVRVPADNSEMKADVENVIKTTDCDEEAKQSTINPTSSFGSTVNETESESTDSVKGQDAPAVAPSKSSSSPKFFKRAFGKSKRSSASPVIVPLESNSAESDTTIVDDTSARYEQIVGSGFTKYDGHQVEVSFNREQKEFAASEVNGKLNELPGSVAKTPVKTVAGEELPTDLLLEENSIMDFNESPIANITSYERMATNGSVEVKPKGDNDSAVELTLTSCSVTIDDGSPSSHSQISWKIHGNNDQSVLSDVSKTLFCDDEPLSANEGIPEFGEELDAAFTIECMLHETTTVEGTFRVTIEEGGMEEMPVPTSSAKERVSTDNDEMMSFNDVLGVPDSPDRKIFSCGSDEMSDEFREVIKDTKDTLNELIGNGIGSGMDDDDHKAPVTISEVHQSKQEAVQLGWVRSLRTRSQQRMESFNFTKKCASTTEATSSMPKRLEEEDSIPDVVCKGNIFHDDVNESVEVTLPLEDDSIDVTLESLRATTA</sequence>
<feature type="region of interest" description="Disordered" evidence="1">
    <location>
        <begin position="328"/>
        <end position="425"/>
    </location>
</feature>
<reference evidence="2 3" key="2">
    <citation type="journal article" date="2008" name="Nature">
        <title>The Phaeodactylum genome reveals the evolutionary history of diatom genomes.</title>
        <authorList>
            <person name="Bowler C."/>
            <person name="Allen A.E."/>
            <person name="Badger J.H."/>
            <person name="Grimwood J."/>
            <person name="Jabbari K."/>
            <person name="Kuo A."/>
            <person name="Maheswari U."/>
            <person name="Martens C."/>
            <person name="Maumus F."/>
            <person name="Otillar R.P."/>
            <person name="Rayko E."/>
            <person name="Salamov A."/>
            <person name="Vandepoele K."/>
            <person name="Beszteri B."/>
            <person name="Gruber A."/>
            <person name="Heijde M."/>
            <person name="Katinka M."/>
            <person name="Mock T."/>
            <person name="Valentin K."/>
            <person name="Verret F."/>
            <person name="Berges J.A."/>
            <person name="Brownlee C."/>
            <person name="Cadoret J.P."/>
            <person name="Chiovitti A."/>
            <person name="Choi C.J."/>
            <person name="Coesel S."/>
            <person name="De Martino A."/>
            <person name="Detter J.C."/>
            <person name="Durkin C."/>
            <person name="Falciatore A."/>
            <person name="Fournet J."/>
            <person name="Haruta M."/>
            <person name="Huysman M.J."/>
            <person name="Jenkins B.D."/>
            <person name="Jiroutova K."/>
            <person name="Jorgensen R.E."/>
            <person name="Joubert Y."/>
            <person name="Kaplan A."/>
            <person name="Kroger N."/>
            <person name="Kroth P.G."/>
            <person name="La Roche J."/>
            <person name="Lindquist E."/>
            <person name="Lommer M."/>
            <person name="Martin-Jezequel V."/>
            <person name="Lopez P.J."/>
            <person name="Lucas S."/>
            <person name="Mangogna M."/>
            <person name="McGinnis K."/>
            <person name="Medlin L.K."/>
            <person name="Montsant A."/>
            <person name="Oudot-Le Secq M.P."/>
            <person name="Napoli C."/>
            <person name="Obornik M."/>
            <person name="Parker M.S."/>
            <person name="Petit J.L."/>
            <person name="Porcel B.M."/>
            <person name="Poulsen N."/>
            <person name="Robison M."/>
            <person name="Rychlewski L."/>
            <person name="Rynearson T.A."/>
            <person name="Schmutz J."/>
            <person name="Shapiro H."/>
            <person name="Siaut M."/>
            <person name="Stanley M."/>
            <person name="Sussman M.R."/>
            <person name="Taylor A.R."/>
            <person name="Vardi A."/>
            <person name="von Dassow P."/>
            <person name="Vyverman W."/>
            <person name="Willis A."/>
            <person name="Wyrwicz L.S."/>
            <person name="Rokhsar D.S."/>
            <person name="Weissenbach J."/>
            <person name="Armbrust E.V."/>
            <person name="Green B.R."/>
            <person name="Van de Peer Y."/>
            <person name="Grigoriev I.V."/>
        </authorList>
    </citation>
    <scope>NUCLEOTIDE SEQUENCE [LARGE SCALE GENOMIC DNA]</scope>
    <source>
        <strain evidence="2 3">CCMP1335</strain>
    </source>
</reference>
<dbReference type="Proteomes" id="UP000001449">
    <property type="component" value="Chromosome 13"/>
</dbReference>
<feature type="compositionally biased region" description="Low complexity" evidence="1">
    <location>
        <begin position="410"/>
        <end position="423"/>
    </location>
</feature>